<organism evidence="1 2">
    <name type="scientific">candidate division KSB3 bacterium</name>
    <dbReference type="NCBI Taxonomy" id="2044937"/>
    <lineage>
        <taxon>Bacteria</taxon>
        <taxon>candidate division KSB3</taxon>
    </lineage>
</organism>
<comment type="caution">
    <text evidence="1">The sequence shown here is derived from an EMBL/GenBank/DDBJ whole genome shotgun (WGS) entry which is preliminary data.</text>
</comment>
<evidence type="ECO:0000313" key="1">
    <source>
        <dbReference type="EMBL" id="MBD3323379.1"/>
    </source>
</evidence>
<dbReference type="Proteomes" id="UP000649604">
    <property type="component" value="Unassembled WGS sequence"/>
</dbReference>
<name>A0A9D5JSD5_9BACT</name>
<dbReference type="EMBL" id="WJJP01000065">
    <property type="protein sequence ID" value="MBD3323379.1"/>
    <property type="molecule type" value="Genomic_DNA"/>
</dbReference>
<sequence>MNGQSPERSLYPTLLVLLLLISGTLKALLVFQATAHDPDSMFSPDSASYIQTAHAFLQTGHFAISPAHPHVPQIARTPGYPLVLATVFF</sequence>
<reference evidence="1" key="1">
    <citation type="submission" date="2019-11" db="EMBL/GenBank/DDBJ databases">
        <title>Microbial mats filling the niche in hypersaline microbial mats.</title>
        <authorList>
            <person name="Wong H.L."/>
            <person name="Macleod F.I."/>
            <person name="White R.A. III"/>
            <person name="Burns B.P."/>
        </authorList>
    </citation>
    <scope>NUCLEOTIDE SEQUENCE</scope>
    <source>
        <strain evidence="1">Rbin_158</strain>
    </source>
</reference>
<accession>A0A9D5JSD5</accession>
<dbReference type="AlphaFoldDB" id="A0A9D5JSD5"/>
<protein>
    <submittedName>
        <fullName evidence="1">Uncharacterized protein</fullName>
    </submittedName>
</protein>
<gene>
    <name evidence="1" type="ORF">GF339_02275</name>
</gene>
<proteinExistence type="predicted"/>
<evidence type="ECO:0000313" key="2">
    <source>
        <dbReference type="Proteomes" id="UP000649604"/>
    </source>
</evidence>